<evidence type="ECO:0000256" key="1">
    <source>
        <dbReference type="SAM" id="MobiDB-lite"/>
    </source>
</evidence>
<protein>
    <submittedName>
        <fullName evidence="2">Uncharacterized protein</fullName>
    </submittedName>
</protein>
<dbReference type="EMBL" id="BAAAES010000008">
    <property type="protein sequence ID" value="GAA0668631.1"/>
    <property type="molecule type" value="Genomic_DNA"/>
</dbReference>
<name>A0ABN1HUW9_9SPHN</name>
<evidence type="ECO:0000313" key="2">
    <source>
        <dbReference type="EMBL" id="GAA0668631.1"/>
    </source>
</evidence>
<evidence type="ECO:0000313" key="3">
    <source>
        <dbReference type="Proteomes" id="UP001500238"/>
    </source>
</evidence>
<keyword evidence="3" id="KW-1185">Reference proteome</keyword>
<gene>
    <name evidence="2" type="ORF">GCM10009102_18690</name>
</gene>
<reference evidence="2 3" key="1">
    <citation type="journal article" date="2019" name="Int. J. Syst. Evol. Microbiol.">
        <title>The Global Catalogue of Microorganisms (GCM) 10K type strain sequencing project: providing services to taxonomists for standard genome sequencing and annotation.</title>
        <authorList>
            <consortium name="The Broad Institute Genomics Platform"/>
            <consortium name="The Broad Institute Genome Sequencing Center for Infectious Disease"/>
            <person name="Wu L."/>
            <person name="Ma J."/>
        </authorList>
    </citation>
    <scope>NUCLEOTIDE SEQUENCE [LARGE SCALE GENOMIC DNA]</scope>
    <source>
        <strain evidence="2 3">JCM 14603</strain>
    </source>
</reference>
<feature type="region of interest" description="Disordered" evidence="1">
    <location>
        <begin position="114"/>
        <end position="145"/>
    </location>
</feature>
<proteinExistence type="predicted"/>
<comment type="caution">
    <text evidence="2">The sequence shown here is derived from an EMBL/GenBank/DDBJ whole genome shotgun (WGS) entry which is preliminary data.</text>
</comment>
<organism evidence="2 3">
    <name type="scientific">Sphingomonas insulae</name>
    <dbReference type="NCBI Taxonomy" id="424800"/>
    <lineage>
        <taxon>Bacteria</taxon>
        <taxon>Pseudomonadati</taxon>
        <taxon>Pseudomonadota</taxon>
        <taxon>Alphaproteobacteria</taxon>
        <taxon>Sphingomonadales</taxon>
        <taxon>Sphingomonadaceae</taxon>
        <taxon>Sphingomonas</taxon>
    </lineage>
</organism>
<dbReference type="Proteomes" id="UP001500238">
    <property type="component" value="Unassembled WGS sequence"/>
</dbReference>
<sequence>MPVAAAHVELHEGAGQLVLFPWCGMFAGPQTDDRIADPHCLTRFQRHIATDTVALVEQADDRDPLRHRRAAGRQRHVAGCHRLDGVGGGADTGCQILRDHALPDRVGTVQRAVAEHPRHHQRHQRHQQHAGGKPASRHPSGVHAS</sequence>
<accession>A0ABN1HUW9</accession>
<feature type="compositionally biased region" description="Basic residues" evidence="1">
    <location>
        <begin position="117"/>
        <end position="128"/>
    </location>
</feature>